<dbReference type="EMBL" id="AC091666">
    <property type="protein sequence ID" value="AAN05369.1"/>
    <property type="molecule type" value="Genomic_DNA"/>
</dbReference>
<feature type="compositionally biased region" description="Polar residues" evidence="1">
    <location>
        <begin position="100"/>
        <end position="110"/>
    </location>
</feature>
<sequence>MDSPATPVGLSPPLLSLVLRNEPCYTKGKGGLLRQRVGFTVDRVHRNGLRNGRSRSTLSTTNGHDRSRPRRSKRHSDDDVGDDVITGGGSGGACSPANDGATTQTEDTNG</sequence>
<evidence type="ECO:0008006" key="4">
    <source>
        <dbReference type="Google" id="ProtNLM"/>
    </source>
</evidence>
<organism evidence="2 3">
    <name type="scientific">Oryza sativa subsp. japonica</name>
    <name type="common">Rice</name>
    <dbReference type="NCBI Taxonomy" id="39947"/>
    <lineage>
        <taxon>Eukaryota</taxon>
        <taxon>Viridiplantae</taxon>
        <taxon>Streptophyta</taxon>
        <taxon>Embryophyta</taxon>
        <taxon>Tracheophyta</taxon>
        <taxon>Spermatophyta</taxon>
        <taxon>Magnoliopsida</taxon>
        <taxon>Liliopsida</taxon>
        <taxon>Poales</taxon>
        <taxon>Poaceae</taxon>
        <taxon>BOP clade</taxon>
        <taxon>Oryzoideae</taxon>
        <taxon>Oryzeae</taxon>
        <taxon>Oryzinae</taxon>
        <taxon>Oryza</taxon>
        <taxon>Oryza sativa</taxon>
    </lineage>
</organism>
<gene>
    <name evidence="2" type="primary">OSJNBb0078C13.10</name>
</gene>
<proteinExistence type="predicted"/>
<evidence type="ECO:0000256" key="1">
    <source>
        <dbReference type="SAM" id="MobiDB-lite"/>
    </source>
</evidence>
<protein>
    <recommendedName>
        <fullName evidence="4">Retrotransposon protein, putative, Ty3-gypsy subclass</fullName>
    </recommendedName>
</protein>
<feature type="region of interest" description="Disordered" evidence="1">
    <location>
        <begin position="41"/>
        <end position="110"/>
    </location>
</feature>
<reference evidence="3" key="1">
    <citation type="journal article" date="2005" name="Nature">
        <title>The map-based sequence of the rice genome.</title>
        <authorList>
            <consortium name="International rice genome sequencing project (IRGSP)"/>
            <person name="Matsumoto T."/>
            <person name="Wu J."/>
            <person name="Kanamori H."/>
            <person name="Katayose Y."/>
            <person name="Fujisawa M."/>
            <person name="Namiki N."/>
            <person name="Mizuno H."/>
            <person name="Yamamoto K."/>
            <person name="Antonio B.A."/>
            <person name="Baba T."/>
            <person name="Sakata K."/>
            <person name="Nagamura Y."/>
            <person name="Aoki H."/>
            <person name="Arikawa K."/>
            <person name="Arita K."/>
            <person name="Bito T."/>
            <person name="Chiden Y."/>
            <person name="Fujitsuka N."/>
            <person name="Fukunaka R."/>
            <person name="Hamada M."/>
            <person name="Harada C."/>
            <person name="Hayashi A."/>
            <person name="Hijishita S."/>
            <person name="Honda M."/>
            <person name="Hosokawa S."/>
            <person name="Ichikawa Y."/>
            <person name="Idonuma A."/>
            <person name="Iijima M."/>
            <person name="Ikeda M."/>
            <person name="Ikeno M."/>
            <person name="Ito K."/>
            <person name="Ito S."/>
            <person name="Ito T."/>
            <person name="Ito Y."/>
            <person name="Ito Y."/>
            <person name="Iwabuchi A."/>
            <person name="Kamiya K."/>
            <person name="Karasawa W."/>
            <person name="Kurita K."/>
            <person name="Katagiri S."/>
            <person name="Kikuta A."/>
            <person name="Kobayashi H."/>
            <person name="Kobayashi N."/>
            <person name="Machita K."/>
            <person name="Maehara T."/>
            <person name="Masukawa M."/>
            <person name="Mizubayashi T."/>
            <person name="Mukai Y."/>
            <person name="Nagasaki H."/>
            <person name="Nagata Y."/>
            <person name="Naito S."/>
            <person name="Nakashima M."/>
            <person name="Nakama Y."/>
            <person name="Nakamichi Y."/>
            <person name="Nakamura M."/>
            <person name="Meguro A."/>
            <person name="Negishi M."/>
            <person name="Ohta I."/>
            <person name="Ohta T."/>
            <person name="Okamoto M."/>
            <person name="Ono N."/>
            <person name="Saji S."/>
            <person name="Sakaguchi M."/>
            <person name="Sakai K."/>
            <person name="Shibata M."/>
            <person name="Shimokawa T."/>
            <person name="Song J."/>
            <person name="Takazaki Y."/>
            <person name="Terasawa K."/>
            <person name="Tsugane M."/>
            <person name="Tsuji K."/>
            <person name="Ueda S."/>
            <person name="Waki K."/>
            <person name="Yamagata H."/>
            <person name="Yamamoto M."/>
            <person name="Yamamoto S."/>
            <person name="Yamane H."/>
            <person name="Yoshiki S."/>
            <person name="Yoshihara R."/>
            <person name="Yukawa K."/>
            <person name="Zhong H."/>
            <person name="Yano M."/>
            <person name="Yuan Q."/>
            <person name="Ouyang S."/>
            <person name="Liu J."/>
            <person name="Jones K.M."/>
            <person name="Gansberger K."/>
            <person name="Moffat K."/>
            <person name="Hill J."/>
            <person name="Bera J."/>
            <person name="Fadrosh D."/>
            <person name="Jin S."/>
            <person name="Johri S."/>
            <person name="Kim M."/>
            <person name="Overton L."/>
            <person name="Reardon M."/>
            <person name="Tsitrin T."/>
            <person name="Vuong H."/>
            <person name="Weaver B."/>
            <person name="Ciecko A."/>
            <person name="Tallon L."/>
            <person name="Jackson J."/>
            <person name="Pai G."/>
            <person name="Aken S.V."/>
            <person name="Utterback T."/>
            <person name="Reidmuller S."/>
            <person name="Feldblyum T."/>
            <person name="Hsiao J."/>
            <person name="Zismann V."/>
            <person name="Iobst S."/>
            <person name="de Vazeille A.R."/>
            <person name="Buell C.R."/>
            <person name="Ying K."/>
            <person name="Li Y."/>
            <person name="Lu T."/>
            <person name="Huang Y."/>
            <person name="Zhao Q."/>
            <person name="Feng Q."/>
            <person name="Zhang L."/>
            <person name="Zhu J."/>
            <person name="Weng Q."/>
            <person name="Mu J."/>
            <person name="Lu Y."/>
            <person name="Fan D."/>
            <person name="Liu Y."/>
            <person name="Guan J."/>
            <person name="Zhang Y."/>
            <person name="Yu S."/>
            <person name="Liu X."/>
            <person name="Zhang Y."/>
            <person name="Hong G."/>
            <person name="Han B."/>
            <person name="Choisne N."/>
            <person name="Demange N."/>
            <person name="Orjeda G."/>
            <person name="Samain S."/>
            <person name="Cattolico L."/>
            <person name="Pelletier E."/>
            <person name="Couloux A."/>
            <person name="Segurens B."/>
            <person name="Wincker P."/>
            <person name="D'Hont A."/>
            <person name="Scarpelli C."/>
            <person name="Weissenbach J."/>
            <person name="Salanoubat M."/>
            <person name="Quetier F."/>
            <person name="Yu Y."/>
            <person name="Kim H.R."/>
            <person name="Rambo T."/>
            <person name="Currie J."/>
            <person name="Collura K."/>
            <person name="Luo M."/>
            <person name="Yang T."/>
            <person name="Ammiraju J.S.S."/>
            <person name="Engler F."/>
            <person name="Soderlund C."/>
            <person name="Wing R.A."/>
            <person name="Palmer L.E."/>
            <person name="de la Bastide M."/>
            <person name="Spiegel L."/>
            <person name="Nascimento L."/>
            <person name="Zutavern T."/>
            <person name="O'Shaughnessy A."/>
            <person name="Dike S."/>
            <person name="Dedhia N."/>
            <person name="Preston R."/>
            <person name="Balija V."/>
            <person name="McCombie W.R."/>
            <person name="Chow T."/>
            <person name="Chen H."/>
            <person name="Chung M."/>
            <person name="Chen C."/>
            <person name="Shaw J."/>
            <person name="Wu H."/>
            <person name="Hsiao K."/>
            <person name="Chao Y."/>
            <person name="Chu M."/>
            <person name="Cheng C."/>
            <person name="Hour A."/>
            <person name="Lee P."/>
            <person name="Lin S."/>
            <person name="Lin Y."/>
            <person name="Liou J."/>
            <person name="Liu S."/>
            <person name="Hsing Y."/>
            <person name="Raghuvanshi S."/>
            <person name="Mohanty A."/>
            <person name="Bharti A.K."/>
            <person name="Gaur A."/>
            <person name="Gupta V."/>
            <person name="Kumar D."/>
            <person name="Ravi V."/>
            <person name="Vij S."/>
            <person name="Kapur A."/>
            <person name="Khurana P."/>
            <person name="Khurana P."/>
            <person name="Khurana J.P."/>
            <person name="Tyagi A.K."/>
            <person name="Gaikwad K."/>
            <person name="Singh A."/>
            <person name="Dalal V."/>
            <person name="Srivastava S."/>
            <person name="Dixit A."/>
            <person name="Pal A.K."/>
            <person name="Ghazi I.A."/>
            <person name="Yadav M."/>
            <person name="Pandit A."/>
            <person name="Bhargava A."/>
            <person name="Sureshbabu K."/>
            <person name="Batra K."/>
            <person name="Sharma T.R."/>
            <person name="Mohapatra T."/>
            <person name="Singh N.K."/>
            <person name="Messing J."/>
            <person name="Nelson A.B."/>
            <person name="Fuks G."/>
            <person name="Kavchok S."/>
            <person name="Keizer G."/>
            <person name="Linton E."/>
            <person name="Llaca V."/>
            <person name="Song R."/>
            <person name="Tanyolac B."/>
            <person name="Young S."/>
            <person name="Ho-Il K."/>
            <person name="Hahn J.H."/>
            <person name="Sangsakoo G."/>
            <person name="Vanavichit A."/>
            <person name="de Mattos Luiz.A.T."/>
            <person name="Zimmer P.D."/>
            <person name="Malone G."/>
            <person name="Dellagostin O."/>
            <person name="de Oliveira A.C."/>
            <person name="Bevan M."/>
            <person name="Bancroft I."/>
            <person name="Minx P."/>
            <person name="Cordum H."/>
            <person name="Wilson R."/>
            <person name="Cheng Z."/>
            <person name="Jin W."/>
            <person name="Jiang J."/>
            <person name="Leong S.A."/>
            <person name="Iwama H."/>
            <person name="Gojobori T."/>
            <person name="Itoh T."/>
            <person name="Niimura Y."/>
            <person name="Fujii Y."/>
            <person name="Habara T."/>
            <person name="Sakai H."/>
            <person name="Sato Y."/>
            <person name="Wilson G."/>
            <person name="Kumar K."/>
            <person name="McCouch S."/>
            <person name="Juretic N."/>
            <person name="Hoen D."/>
            <person name="Wright S."/>
            <person name="Bruskiewich R."/>
            <person name="Bureau T."/>
            <person name="Miyao A."/>
            <person name="Hirochika H."/>
            <person name="Nishikawa T."/>
            <person name="Kadowaki K."/>
            <person name="Sugiura M."/>
            <person name="Burr B."/>
            <person name="Sasaki T."/>
        </authorList>
    </citation>
    <scope>NUCLEOTIDE SEQUENCE [LARGE SCALE GENOMIC DNA]</scope>
    <source>
        <strain evidence="3">cv. Nipponbare</strain>
    </source>
</reference>
<reference evidence="3" key="2">
    <citation type="journal article" date="2008" name="Nucleic Acids Res.">
        <title>The rice annotation project database (RAP-DB): 2008 update.</title>
        <authorList>
            <consortium name="The rice annotation project (RAP)"/>
        </authorList>
    </citation>
    <scope>GENOME REANNOTATION</scope>
    <source>
        <strain evidence="3">cv. Nipponbare</strain>
    </source>
</reference>
<evidence type="ECO:0000313" key="2">
    <source>
        <dbReference type="EMBL" id="AAN05369.1"/>
    </source>
</evidence>
<dbReference type="Proteomes" id="UP000000763">
    <property type="component" value="Chromosome 10"/>
</dbReference>
<accession>Q7G3L9</accession>
<evidence type="ECO:0000313" key="3">
    <source>
        <dbReference type="Proteomes" id="UP000000763"/>
    </source>
</evidence>
<name>Q7G3L9_ORYSJ</name>
<dbReference type="AlphaFoldDB" id="Q7G3L9"/>